<feature type="transmembrane region" description="Helical" evidence="1">
    <location>
        <begin position="21"/>
        <end position="41"/>
    </location>
</feature>
<keyword evidence="1" id="KW-0812">Transmembrane</keyword>
<organism evidence="2 3">
    <name type="scientific">Streptomyces nojiriensis</name>
    <dbReference type="NCBI Taxonomy" id="66374"/>
    <lineage>
        <taxon>Bacteria</taxon>
        <taxon>Bacillati</taxon>
        <taxon>Actinomycetota</taxon>
        <taxon>Actinomycetes</taxon>
        <taxon>Kitasatosporales</taxon>
        <taxon>Streptomycetaceae</taxon>
        <taxon>Streptomyces</taxon>
    </lineage>
</organism>
<evidence type="ECO:0000256" key="1">
    <source>
        <dbReference type="SAM" id="Phobius"/>
    </source>
</evidence>
<dbReference type="RefSeq" id="WP_189734406.1">
    <property type="nucleotide sequence ID" value="NZ_BMRL01000002.1"/>
</dbReference>
<dbReference type="GeneID" id="95588589"/>
<evidence type="ECO:0008006" key="4">
    <source>
        <dbReference type="Google" id="ProtNLM"/>
    </source>
</evidence>
<reference evidence="3" key="1">
    <citation type="submission" date="2023-07" db="EMBL/GenBank/DDBJ databases">
        <title>Whole genome shotgun sequence of Streptomyces nojiriensis NBRC 13794.</title>
        <authorList>
            <person name="Komaki H."/>
            <person name="Tamura T."/>
        </authorList>
    </citation>
    <scope>NUCLEOTIDE SEQUENCE [LARGE SCALE GENOMIC DNA]</scope>
    <source>
        <strain evidence="3">NBRC 13794</strain>
    </source>
</reference>
<sequence length="99" mass="10915">MEQDFLQVSDRAQRLRRAVRRTAVAMVTVLAVLASVLAVVARGAQQEAENRAAVLMVDQLASQADTMRERDPQTALRLSLAAYRLRTRPGPVQASTRPT</sequence>
<name>A0ABQ3SQF3_9ACTN</name>
<protein>
    <recommendedName>
        <fullName evidence="4">Two-component sensor histidine kinase</fullName>
    </recommendedName>
</protein>
<evidence type="ECO:0000313" key="3">
    <source>
        <dbReference type="Proteomes" id="UP000613974"/>
    </source>
</evidence>
<keyword evidence="1" id="KW-0472">Membrane</keyword>
<accession>A0ABQ3SQF3</accession>
<comment type="caution">
    <text evidence="2">The sequence shown here is derived from an EMBL/GenBank/DDBJ whole genome shotgun (WGS) entry which is preliminary data.</text>
</comment>
<keyword evidence="3" id="KW-1185">Reference proteome</keyword>
<proteinExistence type="predicted"/>
<dbReference type="Proteomes" id="UP000613974">
    <property type="component" value="Unassembled WGS sequence"/>
</dbReference>
<keyword evidence="1" id="KW-1133">Transmembrane helix</keyword>
<dbReference type="EMBL" id="BNEC01000005">
    <property type="protein sequence ID" value="GHI70362.1"/>
    <property type="molecule type" value="Genomic_DNA"/>
</dbReference>
<gene>
    <name evidence="2" type="ORF">Snoj_42800</name>
</gene>
<evidence type="ECO:0000313" key="2">
    <source>
        <dbReference type="EMBL" id="GHI70362.1"/>
    </source>
</evidence>